<dbReference type="PROSITE" id="PS51459">
    <property type="entry name" value="FIDO"/>
    <property type="match status" value="1"/>
</dbReference>
<evidence type="ECO:0000313" key="3">
    <source>
        <dbReference type="Proteomes" id="UP001500618"/>
    </source>
</evidence>
<protein>
    <submittedName>
        <fullName evidence="2">Fic family protein</fullName>
    </submittedName>
</protein>
<dbReference type="InterPro" id="IPR040198">
    <property type="entry name" value="Fido_containing"/>
</dbReference>
<proteinExistence type="predicted"/>
<dbReference type="EMBL" id="BAAANY010000009">
    <property type="protein sequence ID" value="GAA1675151.1"/>
    <property type="molecule type" value="Genomic_DNA"/>
</dbReference>
<evidence type="ECO:0000259" key="1">
    <source>
        <dbReference type="PROSITE" id="PS51459"/>
    </source>
</evidence>
<dbReference type="Pfam" id="PF02661">
    <property type="entry name" value="Fic"/>
    <property type="match status" value="1"/>
</dbReference>
<gene>
    <name evidence="2" type="ORF">GCM10009765_25590</name>
</gene>
<dbReference type="PANTHER" id="PTHR13504:SF38">
    <property type="entry name" value="FIDO DOMAIN-CONTAINING PROTEIN"/>
    <property type="match status" value="1"/>
</dbReference>
<dbReference type="RefSeq" id="WP_344310108.1">
    <property type="nucleotide sequence ID" value="NZ_BAAANY010000009.1"/>
</dbReference>
<name>A0ABN2GQG1_9ACTN</name>
<comment type="caution">
    <text evidence="2">The sequence shown here is derived from an EMBL/GenBank/DDBJ whole genome shotgun (WGS) entry which is preliminary data.</text>
</comment>
<dbReference type="InterPro" id="IPR025758">
    <property type="entry name" value="Fic/DOC_N"/>
</dbReference>
<dbReference type="InterPro" id="IPR036597">
    <property type="entry name" value="Fido-like_dom_sf"/>
</dbReference>
<dbReference type="SUPFAM" id="SSF140931">
    <property type="entry name" value="Fic-like"/>
    <property type="match status" value="1"/>
</dbReference>
<dbReference type="InterPro" id="IPR003812">
    <property type="entry name" value="Fido"/>
</dbReference>
<reference evidence="2 3" key="1">
    <citation type="journal article" date="2019" name="Int. J. Syst. Evol. Microbiol.">
        <title>The Global Catalogue of Microorganisms (GCM) 10K type strain sequencing project: providing services to taxonomists for standard genome sequencing and annotation.</title>
        <authorList>
            <consortium name="The Broad Institute Genomics Platform"/>
            <consortium name="The Broad Institute Genome Sequencing Center for Infectious Disease"/>
            <person name="Wu L."/>
            <person name="Ma J."/>
        </authorList>
    </citation>
    <scope>NUCLEOTIDE SEQUENCE [LARGE SCALE GENOMIC DNA]</scope>
    <source>
        <strain evidence="2 3">JCM 14718</strain>
    </source>
</reference>
<evidence type="ECO:0000313" key="2">
    <source>
        <dbReference type="EMBL" id="GAA1675151.1"/>
    </source>
</evidence>
<feature type="domain" description="Fido" evidence="1">
    <location>
        <begin position="152"/>
        <end position="299"/>
    </location>
</feature>
<keyword evidence="3" id="KW-1185">Reference proteome</keyword>
<organism evidence="2 3">
    <name type="scientific">Fodinicola feengrottensis</name>
    <dbReference type="NCBI Taxonomy" id="435914"/>
    <lineage>
        <taxon>Bacteria</taxon>
        <taxon>Bacillati</taxon>
        <taxon>Actinomycetota</taxon>
        <taxon>Actinomycetes</taxon>
        <taxon>Mycobacteriales</taxon>
        <taxon>Fodinicola</taxon>
    </lineage>
</organism>
<accession>A0ABN2GQG1</accession>
<dbReference type="PANTHER" id="PTHR13504">
    <property type="entry name" value="FIDO DOMAIN-CONTAINING PROTEIN DDB_G0283145"/>
    <property type="match status" value="1"/>
</dbReference>
<dbReference type="Gene3D" id="1.10.3290.10">
    <property type="entry name" value="Fido-like domain"/>
    <property type="match status" value="1"/>
</dbReference>
<dbReference type="Proteomes" id="UP001500618">
    <property type="component" value="Unassembled WGS sequence"/>
</dbReference>
<sequence length="409" mass="44567">MVSDPLAESVRTLSDDEAWPTLRWESHDWLPRIPQGLVSRAVRRRHVGPYQAAVVPFIAERTPQLPVSVVALAEEALAEIARFDAELGAEVAPFAAVLLRSESASSSRIENLTSGAKAIALAELGSTDKRNAQEIVGNVEAMKAAWELADRLDADAILAMHAALIDRHDPRIAGRWRQEQVWIGGDDFGPHGAGFVAPWHEHIPALIDDLVHFTRRTDLPLLAQVAIAHAQFETIHPFADGNGRTGRALMHSMLRGHGLTRNVTVPVSAGLLTDTTGYFDTLTAYREGAPAAIVERVAEASFAATANGRVLVAELREIRETWNGKIRVRRGAGAWRLADLLIRQPVVDAVTVAGELGVTPQNAQRAIEALVEAAVLTEFTGFRRNRMWQSGEVLTALDDFAARAGRRGF</sequence>
<dbReference type="Pfam" id="PF13784">
    <property type="entry name" value="Fic_N"/>
    <property type="match status" value="1"/>
</dbReference>